<dbReference type="PANTHER" id="PTHR43165">
    <property type="entry name" value="METALLOPHOSPHOESTERASE"/>
    <property type="match status" value="1"/>
</dbReference>
<comment type="similarity">
    <text evidence="1 4">Belongs to the metallophosphoesterase superfamily. YfcE family.</text>
</comment>
<dbReference type="EC" id="3.1.4.-" evidence="4"/>
<dbReference type="PROSITE" id="PS01269">
    <property type="entry name" value="UPF0025"/>
    <property type="match status" value="1"/>
</dbReference>
<dbReference type="InterPro" id="IPR029052">
    <property type="entry name" value="Metallo-depent_PP-like"/>
</dbReference>
<evidence type="ECO:0000256" key="1">
    <source>
        <dbReference type="ARBA" id="ARBA00008950"/>
    </source>
</evidence>
<proteinExistence type="inferred from homology"/>
<sequence length="172" mass="19362">MSKMIIGIMSDSHDNLDAIERALAVFRDSNTDMVIHLGDIISPFALAKILEFPAKIFIVLGNNDGDIYQLRELAHKAGAYIRPHMYITTISNKKFLLMHGMGNIEQTLQIVESIANSNRFDVILYGHTHRVDTRVIGRTLIINPGEVCGYLSNRKTVVTLDTETMSYRVIDL</sequence>
<comment type="cofactor">
    <cofactor evidence="4">
        <name>a divalent metal cation</name>
        <dbReference type="ChEBI" id="CHEBI:60240"/>
    </cofactor>
</comment>
<dbReference type="Pfam" id="PF12850">
    <property type="entry name" value="Metallophos_2"/>
    <property type="match status" value="1"/>
</dbReference>
<dbReference type="Gene3D" id="3.60.21.10">
    <property type="match status" value="1"/>
</dbReference>
<dbReference type="CDD" id="cd00841">
    <property type="entry name" value="MPP_YfcE"/>
    <property type="match status" value="1"/>
</dbReference>
<organism evidence="6 7">
    <name type="scientific">Ignisphaera aggregans (strain DSM 17230 / JCM 13409 / AQ1.S1)</name>
    <dbReference type="NCBI Taxonomy" id="583356"/>
    <lineage>
        <taxon>Archaea</taxon>
        <taxon>Thermoproteota</taxon>
        <taxon>Thermoprotei</taxon>
        <taxon>Desulfurococcales</taxon>
        <taxon>Desulfurococcaceae</taxon>
        <taxon>Ignisphaera</taxon>
    </lineage>
</organism>
<dbReference type="AlphaFoldDB" id="E0SPE4"/>
<dbReference type="PANTHER" id="PTHR43165:SF1">
    <property type="entry name" value="PHOSPHODIESTERASE MJ0936"/>
    <property type="match status" value="1"/>
</dbReference>
<dbReference type="InterPro" id="IPR024654">
    <property type="entry name" value="Calcineurin-like_PHP_lpxH"/>
</dbReference>
<dbReference type="GO" id="GO:0046872">
    <property type="term" value="F:metal ion binding"/>
    <property type="evidence" value="ECO:0007669"/>
    <property type="project" value="UniProtKB-KW"/>
</dbReference>
<dbReference type="NCBIfam" id="TIGR00040">
    <property type="entry name" value="yfcE"/>
    <property type="match status" value="1"/>
</dbReference>
<keyword evidence="7" id="KW-1185">Reference proteome</keyword>
<protein>
    <recommendedName>
        <fullName evidence="4">Phosphoesterase</fullName>
        <ecNumber evidence="4">3.1.4.-</ecNumber>
    </recommendedName>
</protein>
<evidence type="ECO:0000256" key="3">
    <source>
        <dbReference type="ARBA" id="ARBA00022801"/>
    </source>
</evidence>
<keyword evidence="3" id="KW-0378">Hydrolase</keyword>
<evidence type="ECO:0000313" key="6">
    <source>
        <dbReference type="EMBL" id="ADM26887.1"/>
    </source>
</evidence>
<dbReference type="STRING" id="583356.Igag_0034"/>
<dbReference type="KEGG" id="iag:Igag_0034"/>
<dbReference type="InterPro" id="IPR020935">
    <property type="entry name" value="PdiEstase_YfcE_CS"/>
</dbReference>
<dbReference type="SUPFAM" id="SSF56300">
    <property type="entry name" value="Metallo-dependent phosphatases"/>
    <property type="match status" value="1"/>
</dbReference>
<keyword evidence="2 4" id="KW-0479">Metal-binding</keyword>
<dbReference type="InterPro" id="IPR053193">
    <property type="entry name" value="MetalloPDE_YfcE-like"/>
</dbReference>
<reference evidence="6 7" key="1">
    <citation type="journal article" date="2010" name="Stand. Genomic Sci.">
        <title>Complete genome sequence of Ignisphaera aggregans type strain (AQ1.S1).</title>
        <authorList>
            <person name="Goker M."/>
            <person name="Held B."/>
            <person name="Lapidus A."/>
            <person name="Nolan M."/>
            <person name="Spring S."/>
            <person name="Yasawong M."/>
            <person name="Lucas S."/>
            <person name="Glavina Del Rio T."/>
            <person name="Tice H."/>
            <person name="Cheng J.F."/>
            <person name="Goodwin L."/>
            <person name="Tapia R."/>
            <person name="Pitluck S."/>
            <person name="Liolios K."/>
            <person name="Ivanova N."/>
            <person name="Mavromatis K."/>
            <person name="Mikhailova N."/>
            <person name="Pati A."/>
            <person name="Chen A."/>
            <person name="Palaniappan K."/>
            <person name="Brambilla E."/>
            <person name="Land M."/>
            <person name="Hauser L."/>
            <person name="Chang Y.J."/>
            <person name="Jeffries C.D."/>
            <person name="Brettin T."/>
            <person name="Detter J.C."/>
            <person name="Han C."/>
            <person name="Rohde M."/>
            <person name="Sikorski J."/>
            <person name="Woyke T."/>
            <person name="Bristow J."/>
            <person name="Eisen J.A."/>
            <person name="Markowitz V."/>
            <person name="Hugenholtz P."/>
            <person name="Kyrpides N.C."/>
            <person name="Klenk H.P."/>
        </authorList>
    </citation>
    <scope>NUCLEOTIDE SEQUENCE [LARGE SCALE GENOMIC DNA]</scope>
    <source>
        <strain evidence="7">DSM 17230 / JCM 13409 / AQ1.S1</strain>
    </source>
</reference>
<name>E0SPE4_IGNAA</name>
<dbReference type="Proteomes" id="UP000001304">
    <property type="component" value="Chromosome"/>
</dbReference>
<dbReference type="EMBL" id="CP002098">
    <property type="protein sequence ID" value="ADM26887.1"/>
    <property type="molecule type" value="Genomic_DNA"/>
</dbReference>
<gene>
    <name evidence="6" type="ordered locus">Igag_0034</name>
</gene>
<accession>E0SPE4</accession>
<feature type="domain" description="Calcineurin-like phosphoesterase" evidence="5">
    <location>
        <begin position="4"/>
        <end position="164"/>
    </location>
</feature>
<dbReference type="HOGENOM" id="CLU_063749_4_0_2"/>
<dbReference type="GO" id="GO:0016787">
    <property type="term" value="F:hydrolase activity"/>
    <property type="evidence" value="ECO:0007669"/>
    <property type="project" value="UniProtKB-UniRule"/>
</dbReference>
<dbReference type="InterPro" id="IPR000979">
    <property type="entry name" value="Phosphodiesterase_MJ0936/Vps29"/>
</dbReference>
<evidence type="ECO:0000259" key="5">
    <source>
        <dbReference type="Pfam" id="PF12850"/>
    </source>
</evidence>
<dbReference type="BioCyc" id="IAGG583356:GHAH-36-MONOMER"/>
<dbReference type="InterPro" id="IPR041802">
    <property type="entry name" value="MPP_YfcE"/>
</dbReference>
<evidence type="ECO:0000256" key="4">
    <source>
        <dbReference type="RuleBase" id="RU362039"/>
    </source>
</evidence>
<evidence type="ECO:0000313" key="7">
    <source>
        <dbReference type="Proteomes" id="UP000001304"/>
    </source>
</evidence>
<evidence type="ECO:0000256" key="2">
    <source>
        <dbReference type="ARBA" id="ARBA00022723"/>
    </source>
</evidence>